<comment type="cofactor">
    <cofactor evidence="1">
        <name>Cu(2+)</name>
        <dbReference type="ChEBI" id="CHEBI:29036"/>
    </cofactor>
</comment>
<dbReference type="InterPro" id="IPR052282">
    <property type="entry name" value="Starch-active_LPMO"/>
</dbReference>
<evidence type="ECO:0000256" key="3">
    <source>
        <dbReference type="ARBA" id="ARBA00023008"/>
    </source>
</evidence>
<dbReference type="OrthoDB" id="550577at2759"/>
<dbReference type="SMR" id="A0A0U5GSG2"/>
<evidence type="ECO:0000313" key="8">
    <source>
        <dbReference type="EMBL" id="CEN60758.1"/>
    </source>
</evidence>
<evidence type="ECO:0000259" key="7">
    <source>
        <dbReference type="PROSITE" id="PS51166"/>
    </source>
</evidence>
<evidence type="ECO:0000256" key="4">
    <source>
        <dbReference type="ARBA" id="ARBA00023180"/>
    </source>
</evidence>
<reference evidence="9" key="1">
    <citation type="journal article" date="2016" name="Genome Announc.">
        <title>Draft genome sequences of fungus Aspergillus calidoustus.</title>
        <authorList>
            <person name="Horn F."/>
            <person name="Linde J."/>
            <person name="Mattern D.J."/>
            <person name="Walther G."/>
            <person name="Guthke R."/>
            <person name="Scherlach K."/>
            <person name="Martin K."/>
            <person name="Brakhage A.A."/>
            <person name="Petzke L."/>
            <person name="Valiante V."/>
        </authorList>
    </citation>
    <scope>NUCLEOTIDE SEQUENCE [LARGE SCALE GENOMIC DNA]</scope>
    <source>
        <strain evidence="9">SF006504</strain>
    </source>
</reference>
<dbReference type="Pfam" id="PF00686">
    <property type="entry name" value="CBM_20"/>
    <property type="match status" value="1"/>
</dbReference>
<dbReference type="PROSITE" id="PS51166">
    <property type="entry name" value="CBM20"/>
    <property type="match status" value="1"/>
</dbReference>
<dbReference type="GO" id="GO:2001070">
    <property type="term" value="F:starch binding"/>
    <property type="evidence" value="ECO:0007669"/>
    <property type="project" value="InterPro"/>
</dbReference>
<gene>
    <name evidence="8" type="ORF">ASPCAL03191</name>
</gene>
<dbReference type="Gene3D" id="2.60.40.10">
    <property type="entry name" value="Immunoglobulins"/>
    <property type="match status" value="1"/>
</dbReference>
<protein>
    <submittedName>
        <fullName evidence="8">Putative Starch binding domain protein</fullName>
    </submittedName>
</protein>
<dbReference type="AlphaFoldDB" id="A0A0U5GSG2"/>
<dbReference type="EMBL" id="CDMC01000002">
    <property type="protein sequence ID" value="CEN60758.1"/>
    <property type="molecule type" value="Genomic_DNA"/>
</dbReference>
<dbReference type="FunFam" id="2.60.40.10:FF:000552">
    <property type="entry name" value="Related to glucoamylase"/>
    <property type="match status" value="1"/>
</dbReference>
<evidence type="ECO:0000256" key="1">
    <source>
        <dbReference type="ARBA" id="ARBA00001973"/>
    </source>
</evidence>
<dbReference type="PANTHER" id="PTHR36575:SF2">
    <property type="entry name" value="CHITIN-BINDING TYPE-4 DOMAIN-CONTAINING PROTEIN-RELATED"/>
    <property type="match status" value="1"/>
</dbReference>
<dbReference type="STRING" id="454130.A0A0U5GSG2"/>
<dbReference type="InterPro" id="IPR013783">
    <property type="entry name" value="Ig-like_fold"/>
</dbReference>
<evidence type="ECO:0000256" key="2">
    <source>
        <dbReference type="ARBA" id="ARBA00022729"/>
    </source>
</evidence>
<dbReference type="InterPro" id="IPR034836">
    <property type="entry name" value="CBM20_glucoamylase"/>
</dbReference>
<dbReference type="OMA" id="QACYRND"/>
<name>A0A0U5GSG2_ASPCI</name>
<feature type="domain" description="CBM20" evidence="7">
    <location>
        <begin position="304"/>
        <end position="411"/>
    </location>
</feature>
<dbReference type="Proteomes" id="UP000054771">
    <property type="component" value="Unassembled WGS sequence"/>
</dbReference>
<sequence>MTSPVVKDTPAPRITTFYRRFFASTMSAMKGFLFLAATHLIGTAHGHGYLTIPSSRTRLGFEAGIDTCPECSILEPVSAWPDLTAAQVGRSGPCGYNARVSVDYNQPSDYWGNEPVVTYSAGDIVEVQWCVDNNGDHGGMFTYGICQDQALVDLFLTPGYIPTNEEKQAAEDCFLEGELSCTDVPGQNCGYNPDCTAGQACYRNDWFTCNAFQASSNRGCQGVDAAPLGSCATTIAGGYTVTKKIKIPDYNSAHTLLRFRWNSFQTAQVYLGCADIAISGSGGSPTSSTTATSTTSTTSASSSCAAATSIPVTFDAKVTTSWGENVYLVGSISQLGSWSTGSAVALNADKYTSSNPLWSVTLDIPVGTSFEYKYIKKESDGSVVWESDPNRSYTVPSGCQGATVTASASWR</sequence>
<dbReference type="InterPro" id="IPR002044">
    <property type="entry name" value="CBM20"/>
</dbReference>
<keyword evidence="5" id="KW-0119">Carbohydrate metabolism</keyword>
<dbReference type="SUPFAM" id="SSF49452">
    <property type="entry name" value="Starch-binding domain-like"/>
    <property type="match status" value="1"/>
</dbReference>
<keyword evidence="9" id="KW-1185">Reference proteome</keyword>
<evidence type="ECO:0000313" key="9">
    <source>
        <dbReference type="Proteomes" id="UP000054771"/>
    </source>
</evidence>
<proteinExistence type="predicted"/>
<keyword evidence="6" id="KW-0624">Polysaccharide degradation</keyword>
<dbReference type="SMART" id="SM01065">
    <property type="entry name" value="CBM_2"/>
    <property type="match status" value="1"/>
</dbReference>
<accession>A0A0U5GSG2</accession>
<dbReference type="GO" id="GO:0000272">
    <property type="term" value="P:polysaccharide catabolic process"/>
    <property type="evidence" value="ECO:0007669"/>
    <property type="project" value="UniProtKB-KW"/>
</dbReference>
<evidence type="ECO:0000256" key="5">
    <source>
        <dbReference type="ARBA" id="ARBA00023277"/>
    </source>
</evidence>
<dbReference type="InterPro" id="IPR013784">
    <property type="entry name" value="Carb-bd-like_fold"/>
</dbReference>
<keyword evidence="3" id="KW-0186">Copper</keyword>
<evidence type="ECO:0000256" key="6">
    <source>
        <dbReference type="ARBA" id="ARBA00023326"/>
    </source>
</evidence>
<dbReference type="CDD" id="cd05811">
    <property type="entry name" value="CBM20_glucoamylase"/>
    <property type="match status" value="1"/>
</dbReference>
<keyword evidence="2" id="KW-0732">Signal</keyword>
<dbReference type="PANTHER" id="PTHR36575">
    <property type="entry name" value="BINDING PROTEIN, PUTATIVE (AFU_ORTHOLOGUE AFUA_1G14430)-RELATED"/>
    <property type="match status" value="1"/>
</dbReference>
<organism evidence="8 9">
    <name type="scientific">Aspergillus calidoustus</name>
    <dbReference type="NCBI Taxonomy" id="454130"/>
    <lineage>
        <taxon>Eukaryota</taxon>
        <taxon>Fungi</taxon>
        <taxon>Dikarya</taxon>
        <taxon>Ascomycota</taxon>
        <taxon>Pezizomycotina</taxon>
        <taxon>Eurotiomycetes</taxon>
        <taxon>Eurotiomycetidae</taxon>
        <taxon>Eurotiales</taxon>
        <taxon>Aspergillaceae</taxon>
        <taxon>Aspergillus</taxon>
        <taxon>Aspergillus subgen. Nidulantes</taxon>
    </lineage>
</organism>
<keyword evidence="4" id="KW-0325">Glycoprotein</keyword>